<dbReference type="RefSeq" id="WP_158354687.1">
    <property type="nucleotide sequence ID" value="NZ_JAHQCX010000021.1"/>
</dbReference>
<evidence type="ECO:0000313" key="2">
    <source>
        <dbReference type="EMBL" id="MBU9728575.1"/>
    </source>
</evidence>
<dbReference type="InterPro" id="IPR000510">
    <property type="entry name" value="Nase/OxRdtase_comp1"/>
</dbReference>
<dbReference type="PANTHER" id="PTHR42956:SF1">
    <property type="entry name" value="NITROGENASE IRON-MOLYBDENUM COFACTOR BIOSYNTHESIS PROTEIN NIFE"/>
    <property type="match status" value="1"/>
</dbReference>
<evidence type="ECO:0000313" key="3">
    <source>
        <dbReference type="Proteomes" id="UP001314681"/>
    </source>
</evidence>
<dbReference type="Pfam" id="PF00148">
    <property type="entry name" value="Oxidored_nitro"/>
    <property type="match status" value="1"/>
</dbReference>
<comment type="caution">
    <text evidence="2">The sequence shown here is derived from an EMBL/GenBank/DDBJ whole genome shotgun (WGS) entry which is preliminary data.</text>
</comment>
<sequence length="396" mass="43759">MAVYRYLPIPSDRMGFLWAVTGIPGIAVLEFGPMGTTNFATRHMEEAPIYTTHITDSVLTFGDSRPLQLAIAELEERTAPDMIYVMQSAVTSIIGFDMESFCSQIQPLHRAKLIPVTLSGLSGDYTDGLALGMLSLLREWAKPSETKRKAFHILGASIDYARIRPDVDEIIRLMEGAFGWTPGLVLPCNANIEALQTCAEGGVSLVLRKEAIPAAEFLQESFHIPYLIGQPYGIEGTARWLASVGQVCGQTPDPSFIYGEKEVLYPLSKPRLTKACIVSEHTMAAALSAFLLEELDISTVNAFAFEKKLVTAYAGMITAYEEQAVDAWITGNHPDLLMGNSVVTERDFGYTACRLNIQKPFGIPNQDALPERGFMGFHGYRNFLYELEQQITQQDP</sequence>
<dbReference type="PANTHER" id="PTHR42956">
    <property type="entry name" value="NITROGENASE IRON-MOLYBDENUM COFACTOR BIOSYNTHESIS PROTEIN NIFE"/>
    <property type="match status" value="1"/>
</dbReference>
<dbReference type="EMBL" id="JAHQCX010000021">
    <property type="protein sequence ID" value="MBU9728575.1"/>
    <property type="molecule type" value="Genomic_DNA"/>
</dbReference>
<name>A0ABS6KDJ4_9FIRM</name>
<evidence type="ECO:0000259" key="1">
    <source>
        <dbReference type="Pfam" id="PF00148"/>
    </source>
</evidence>
<feature type="domain" description="Nitrogenase/oxidoreductase component 1" evidence="1">
    <location>
        <begin position="13"/>
        <end position="388"/>
    </location>
</feature>
<gene>
    <name evidence="2" type="ORF">KTH90_21520</name>
</gene>
<keyword evidence="3" id="KW-1185">Reference proteome</keyword>
<proteinExistence type="predicted"/>
<dbReference type="InterPro" id="IPR049939">
    <property type="entry name" value="NifE-like"/>
</dbReference>
<dbReference type="SUPFAM" id="SSF53807">
    <property type="entry name" value="Helical backbone' metal receptor"/>
    <property type="match status" value="1"/>
</dbReference>
<accession>A0ABS6KDJ4</accession>
<dbReference type="Proteomes" id="UP001314681">
    <property type="component" value="Unassembled WGS sequence"/>
</dbReference>
<reference evidence="2 3" key="1">
    <citation type="submission" date="2021-06" db="EMBL/GenBank/DDBJ databases">
        <title>Description of novel taxa of the family Lachnospiraceae.</title>
        <authorList>
            <person name="Chaplin A.V."/>
            <person name="Sokolova S.R."/>
            <person name="Pikina A.P."/>
            <person name="Korzhanova M."/>
            <person name="Belova V."/>
            <person name="Korostin D."/>
            <person name="Efimov B.A."/>
        </authorList>
    </citation>
    <scope>NUCLEOTIDE SEQUENCE [LARGE SCALE GENOMIC DNA]</scope>
    <source>
        <strain evidence="2 3">ASD4241</strain>
    </source>
</reference>
<organism evidence="2 3">
    <name type="scientific">Diplocloster modestus</name>
    <dbReference type="NCBI Taxonomy" id="2850322"/>
    <lineage>
        <taxon>Bacteria</taxon>
        <taxon>Bacillati</taxon>
        <taxon>Bacillota</taxon>
        <taxon>Clostridia</taxon>
        <taxon>Lachnospirales</taxon>
        <taxon>Lachnospiraceae</taxon>
        <taxon>Diplocloster</taxon>
    </lineage>
</organism>
<dbReference type="Gene3D" id="3.40.50.1980">
    <property type="entry name" value="Nitrogenase molybdenum iron protein domain"/>
    <property type="match status" value="2"/>
</dbReference>
<protein>
    <submittedName>
        <fullName evidence="2">Nitrogenase component 1</fullName>
    </submittedName>
</protein>